<proteinExistence type="predicted"/>
<name>A0A1X1D6U6_9GAMM</name>
<evidence type="ECO:0000313" key="1">
    <source>
        <dbReference type="EMBL" id="ORM72412.1"/>
    </source>
</evidence>
<comment type="caution">
    <text evidence="1">The sequence shown here is derived from an EMBL/GenBank/DDBJ whole genome shotgun (WGS) entry which is preliminary data.</text>
</comment>
<evidence type="ECO:0000313" key="2">
    <source>
        <dbReference type="Proteomes" id="UP000193104"/>
    </source>
</evidence>
<accession>A0A1X1D6U6</accession>
<dbReference type="AlphaFoldDB" id="A0A1X1D6U6"/>
<organism evidence="1 2">
    <name type="scientific">Pantoea wallisii</name>
    <dbReference type="NCBI Taxonomy" id="1076551"/>
    <lineage>
        <taxon>Bacteria</taxon>
        <taxon>Pseudomonadati</taxon>
        <taxon>Pseudomonadota</taxon>
        <taxon>Gammaproteobacteria</taxon>
        <taxon>Enterobacterales</taxon>
        <taxon>Erwiniaceae</taxon>
        <taxon>Pantoea</taxon>
    </lineage>
</organism>
<protein>
    <recommendedName>
        <fullName evidence="3">DUF2116 family Zn-ribbon domain-containing protein</fullName>
    </recommendedName>
</protein>
<dbReference type="Proteomes" id="UP000193104">
    <property type="component" value="Unassembled WGS sequence"/>
</dbReference>
<keyword evidence="2" id="KW-1185">Reference proteome</keyword>
<sequence>MCDIADEASELIQRTLDVALQNRQRPAIEFTGKCHYCEEAISKGSFCSKECGEDYQKVERAKQFKGAA</sequence>
<gene>
    <name evidence="1" type="ORF">HA48_14760</name>
</gene>
<evidence type="ECO:0008006" key="3">
    <source>
        <dbReference type="Google" id="ProtNLM"/>
    </source>
</evidence>
<dbReference type="EMBL" id="MLFS01000042">
    <property type="protein sequence ID" value="ORM72412.1"/>
    <property type="molecule type" value="Genomic_DNA"/>
</dbReference>
<reference evidence="1 2" key="1">
    <citation type="journal article" date="2017" name="Antonie Van Leeuwenhoek">
        <title>Phylogenomic resolution of the bacterial genus Pantoea and its relationship with Erwinia and Tatumella.</title>
        <authorList>
            <person name="Palmer M."/>
            <person name="Steenkamp E.T."/>
            <person name="Coetzee M.P."/>
            <person name="Chan W.Y."/>
            <person name="van Zyl E."/>
            <person name="De Maayer P."/>
            <person name="Coutinho T.A."/>
            <person name="Blom J."/>
            <person name="Smits T.H."/>
            <person name="Duffy B."/>
            <person name="Venter S.N."/>
        </authorList>
    </citation>
    <scope>NUCLEOTIDE SEQUENCE [LARGE SCALE GENOMIC DNA]</scope>
    <source>
        <strain evidence="1 2">LMG 26277</strain>
    </source>
</reference>
<dbReference type="STRING" id="1076551.HA48_14760"/>